<comment type="caution">
    <text evidence="2">The sequence shown here is derived from an EMBL/GenBank/DDBJ whole genome shotgun (WGS) entry which is preliminary data.</text>
</comment>
<keyword evidence="3" id="KW-1185">Reference proteome</keyword>
<evidence type="ECO:0000256" key="1">
    <source>
        <dbReference type="SAM" id="Phobius"/>
    </source>
</evidence>
<keyword evidence="1" id="KW-1133">Transmembrane helix</keyword>
<organism evidence="2 3">
    <name type="scientific">Rhodosalinus halophilus</name>
    <dbReference type="NCBI Taxonomy" id="2259333"/>
    <lineage>
        <taxon>Bacteria</taxon>
        <taxon>Pseudomonadati</taxon>
        <taxon>Pseudomonadota</taxon>
        <taxon>Alphaproteobacteria</taxon>
        <taxon>Rhodobacterales</taxon>
        <taxon>Paracoccaceae</taxon>
        <taxon>Rhodosalinus</taxon>
    </lineage>
</organism>
<sequence length="153" mass="16281">MSEAETERTVIVHETTRPPREGLWLAFLAVAPFPLAVLALWLLPDAPVREAVRLWGAALLLFFSGVRRGLSFRTEGGATRAQMAIFAWLFAAGLAALLLPLQGALWLLIAGFASLGALDPWAAGRGEAPLWFAGLRVVQMPVAAAGLLGVALL</sequence>
<dbReference type="AlphaFoldDB" id="A0A365UDT5"/>
<dbReference type="OrthoDB" id="7273031at2"/>
<evidence type="ECO:0000313" key="3">
    <source>
        <dbReference type="Proteomes" id="UP000253370"/>
    </source>
</evidence>
<keyword evidence="1" id="KW-0812">Transmembrane</keyword>
<accession>A0A365UDT5</accession>
<feature type="transmembrane region" description="Helical" evidence="1">
    <location>
        <begin position="23"/>
        <end position="42"/>
    </location>
</feature>
<evidence type="ECO:0000313" key="2">
    <source>
        <dbReference type="EMBL" id="RBI86754.1"/>
    </source>
</evidence>
<feature type="transmembrane region" description="Helical" evidence="1">
    <location>
        <begin position="129"/>
        <end position="152"/>
    </location>
</feature>
<feature type="transmembrane region" description="Helical" evidence="1">
    <location>
        <begin position="83"/>
        <end position="109"/>
    </location>
</feature>
<reference evidence="2 3" key="1">
    <citation type="submission" date="2018-07" db="EMBL/GenBank/DDBJ databases">
        <title>Rhodosalinus sp. strain E84T genomic sequence and assembly.</title>
        <authorList>
            <person name="Liu Z.-W."/>
            <person name="Lu D.-C."/>
        </authorList>
    </citation>
    <scope>NUCLEOTIDE SEQUENCE [LARGE SCALE GENOMIC DNA]</scope>
    <source>
        <strain evidence="2 3">E84</strain>
    </source>
</reference>
<dbReference type="EMBL" id="QNTQ01000004">
    <property type="protein sequence ID" value="RBI86754.1"/>
    <property type="molecule type" value="Genomic_DNA"/>
</dbReference>
<dbReference type="RefSeq" id="WP_113288304.1">
    <property type="nucleotide sequence ID" value="NZ_QNTQ01000004.1"/>
</dbReference>
<name>A0A365UDT5_9RHOB</name>
<gene>
    <name evidence="2" type="ORF">DRV85_04860</name>
</gene>
<protein>
    <submittedName>
        <fullName evidence="2">DUF3429 domain-containing protein</fullName>
    </submittedName>
</protein>
<proteinExistence type="predicted"/>
<feature type="transmembrane region" description="Helical" evidence="1">
    <location>
        <begin position="54"/>
        <end position="71"/>
    </location>
</feature>
<keyword evidence="1" id="KW-0472">Membrane</keyword>
<dbReference type="Proteomes" id="UP000253370">
    <property type="component" value="Unassembled WGS sequence"/>
</dbReference>